<reference evidence="2 3" key="1">
    <citation type="journal article" date="2019" name="Commun. Biol.">
        <title>The bagworm genome reveals a unique fibroin gene that provides high tensile strength.</title>
        <authorList>
            <person name="Kono N."/>
            <person name="Nakamura H."/>
            <person name="Ohtoshi R."/>
            <person name="Tomita M."/>
            <person name="Numata K."/>
            <person name="Arakawa K."/>
        </authorList>
    </citation>
    <scope>NUCLEOTIDE SEQUENCE [LARGE SCALE GENOMIC DNA]</scope>
</reference>
<sequence length="155" mass="17646">MHFKSIQVSRCVAALQRSVCISQVGMRSRNARLRFKLFARFSSLYREPNAAAARRRGRRTRPCSYSELIINPEKPSTPRCNIRVRNPPGTKPIHPQPRYVSNPVRLTRETHTRTTTVNKITKPLYLPSYRPHVAATAGSADESRHQREAVVTAGR</sequence>
<protein>
    <submittedName>
        <fullName evidence="2">Uncharacterized protein</fullName>
    </submittedName>
</protein>
<accession>A0A4C1WB32</accession>
<dbReference type="AlphaFoldDB" id="A0A4C1WB32"/>
<dbReference type="EMBL" id="BGZK01000500">
    <property type="protein sequence ID" value="GBP47355.1"/>
    <property type="molecule type" value="Genomic_DNA"/>
</dbReference>
<dbReference type="Proteomes" id="UP000299102">
    <property type="component" value="Unassembled WGS sequence"/>
</dbReference>
<organism evidence="2 3">
    <name type="scientific">Eumeta variegata</name>
    <name type="common">Bagworm moth</name>
    <name type="synonym">Eumeta japonica</name>
    <dbReference type="NCBI Taxonomy" id="151549"/>
    <lineage>
        <taxon>Eukaryota</taxon>
        <taxon>Metazoa</taxon>
        <taxon>Ecdysozoa</taxon>
        <taxon>Arthropoda</taxon>
        <taxon>Hexapoda</taxon>
        <taxon>Insecta</taxon>
        <taxon>Pterygota</taxon>
        <taxon>Neoptera</taxon>
        <taxon>Endopterygota</taxon>
        <taxon>Lepidoptera</taxon>
        <taxon>Glossata</taxon>
        <taxon>Ditrysia</taxon>
        <taxon>Tineoidea</taxon>
        <taxon>Psychidae</taxon>
        <taxon>Oiketicinae</taxon>
        <taxon>Eumeta</taxon>
    </lineage>
</organism>
<gene>
    <name evidence="2" type="ORF">EVAR_38956_1</name>
</gene>
<proteinExistence type="predicted"/>
<feature type="region of interest" description="Disordered" evidence="1">
    <location>
        <begin position="135"/>
        <end position="155"/>
    </location>
</feature>
<comment type="caution">
    <text evidence="2">The sequence shown here is derived from an EMBL/GenBank/DDBJ whole genome shotgun (WGS) entry which is preliminary data.</text>
</comment>
<evidence type="ECO:0000256" key="1">
    <source>
        <dbReference type="SAM" id="MobiDB-lite"/>
    </source>
</evidence>
<keyword evidence="3" id="KW-1185">Reference proteome</keyword>
<evidence type="ECO:0000313" key="2">
    <source>
        <dbReference type="EMBL" id="GBP47355.1"/>
    </source>
</evidence>
<name>A0A4C1WB32_EUMVA</name>
<evidence type="ECO:0000313" key="3">
    <source>
        <dbReference type="Proteomes" id="UP000299102"/>
    </source>
</evidence>